<evidence type="ECO:0000256" key="4">
    <source>
        <dbReference type="ARBA" id="ARBA00022563"/>
    </source>
</evidence>
<dbReference type="InterPro" id="IPR024072">
    <property type="entry name" value="DHFR-like_dom_sf"/>
</dbReference>
<dbReference type="GO" id="GO:0006730">
    <property type="term" value="P:one-carbon metabolic process"/>
    <property type="evidence" value="ECO:0007669"/>
    <property type="project" value="UniProtKB-KW"/>
</dbReference>
<dbReference type="PIRSF" id="PIRSF000194">
    <property type="entry name" value="DHFR"/>
    <property type="match status" value="1"/>
</dbReference>
<dbReference type="GO" id="GO:0005829">
    <property type="term" value="C:cytosol"/>
    <property type="evidence" value="ECO:0007669"/>
    <property type="project" value="TreeGrafter"/>
</dbReference>
<evidence type="ECO:0000313" key="11">
    <source>
        <dbReference type="Proteomes" id="UP000316781"/>
    </source>
</evidence>
<dbReference type="RefSeq" id="WP_142862015.1">
    <property type="nucleotide sequence ID" value="NZ_VJMF01000019.1"/>
</dbReference>
<comment type="similarity">
    <text evidence="2 8">Belongs to the dihydrofolate reductase family.</text>
</comment>
<dbReference type="InterPro" id="IPR012259">
    <property type="entry name" value="DHFR"/>
</dbReference>
<dbReference type="InterPro" id="IPR001796">
    <property type="entry name" value="DHFR_dom"/>
</dbReference>
<organism evidence="10 11">
    <name type="scientific">Methylosinus sporium</name>
    <dbReference type="NCBI Taxonomy" id="428"/>
    <lineage>
        <taxon>Bacteria</taxon>
        <taxon>Pseudomonadati</taxon>
        <taxon>Pseudomonadota</taxon>
        <taxon>Alphaproteobacteria</taxon>
        <taxon>Hyphomicrobiales</taxon>
        <taxon>Methylocystaceae</taxon>
        <taxon>Methylosinus</taxon>
    </lineage>
</organism>
<dbReference type="GO" id="GO:0046452">
    <property type="term" value="P:dihydrofolate metabolic process"/>
    <property type="evidence" value="ECO:0007669"/>
    <property type="project" value="TreeGrafter"/>
</dbReference>
<sequence length="169" mass="18875">MTPKLVFVAAVARNRVIGAKERTPWRLASDLARFRELTWGKPLVMGRRTFESIGRALPGRETVALSRDPDFRPEGAHVARSRSEALALATRLAESMRAPEVIVAGGAQVYSAFLPQADVIHLTEVALTVAGDALFPALDSAQWRETRRETPPRLPEDEADFQYLRLERR</sequence>
<dbReference type="AlphaFoldDB" id="A0A549T3R4"/>
<comment type="caution">
    <text evidence="10">The sequence shown here is derived from an EMBL/GenBank/DDBJ whole genome shotgun (WGS) entry which is preliminary data.</text>
</comment>
<keyword evidence="4 8" id="KW-0554">One-carbon metabolism</keyword>
<evidence type="ECO:0000256" key="1">
    <source>
        <dbReference type="ARBA" id="ARBA00004903"/>
    </source>
</evidence>
<evidence type="ECO:0000259" key="9">
    <source>
        <dbReference type="PROSITE" id="PS51330"/>
    </source>
</evidence>
<comment type="function">
    <text evidence="7 8">Key enzyme in folate metabolism. Catalyzes an essential reaction for de novo glycine and purine synthesis, and for DNA precursor synthesis.</text>
</comment>
<comment type="catalytic activity">
    <reaction evidence="8">
        <text>(6S)-5,6,7,8-tetrahydrofolate + NADP(+) = 7,8-dihydrofolate + NADPH + H(+)</text>
        <dbReference type="Rhea" id="RHEA:15009"/>
        <dbReference type="ChEBI" id="CHEBI:15378"/>
        <dbReference type="ChEBI" id="CHEBI:57451"/>
        <dbReference type="ChEBI" id="CHEBI:57453"/>
        <dbReference type="ChEBI" id="CHEBI:57783"/>
        <dbReference type="ChEBI" id="CHEBI:58349"/>
        <dbReference type="EC" id="1.5.1.3"/>
    </reaction>
</comment>
<gene>
    <name evidence="10" type="ORF">FM996_04420</name>
</gene>
<dbReference type="PROSITE" id="PS51330">
    <property type="entry name" value="DHFR_2"/>
    <property type="match status" value="1"/>
</dbReference>
<comment type="pathway">
    <text evidence="1 8">Cofactor biosynthesis; tetrahydrofolate biosynthesis; 5,6,7,8-tetrahydrofolate from 7,8-dihydrofolate: step 1/1.</text>
</comment>
<dbReference type="SUPFAM" id="SSF53597">
    <property type="entry name" value="Dihydrofolate reductase-like"/>
    <property type="match status" value="1"/>
</dbReference>
<dbReference type="Gene3D" id="3.40.430.10">
    <property type="entry name" value="Dihydrofolate Reductase, subunit A"/>
    <property type="match status" value="1"/>
</dbReference>
<dbReference type="PRINTS" id="PR00070">
    <property type="entry name" value="DHFR"/>
</dbReference>
<dbReference type="PANTHER" id="PTHR48069:SF3">
    <property type="entry name" value="DIHYDROFOLATE REDUCTASE"/>
    <property type="match status" value="1"/>
</dbReference>
<dbReference type="GO" id="GO:0004146">
    <property type="term" value="F:dihydrofolate reductase activity"/>
    <property type="evidence" value="ECO:0007669"/>
    <property type="project" value="UniProtKB-EC"/>
</dbReference>
<evidence type="ECO:0000256" key="5">
    <source>
        <dbReference type="ARBA" id="ARBA00022857"/>
    </source>
</evidence>
<dbReference type="UniPathway" id="UPA00077">
    <property type="reaction ID" value="UER00158"/>
</dbReference>
<proteinExistence type="inferred from homology"/>
<accession>A0A549T3R4</accession>
<dbReference type="EC" id="1.5.1.3" evidence="3 8"/>
<dbReference type="PANTHER" id="PTHR48069">
    <property type="entry name" value="DIHYDROFOLATE REDUCTASE"/>
    <property type="match status" value="1"/>
</dbReference>
<protein>
    <recommendedName>
        <fullName evidence="3 8">Dihydrofolate reductase</fullName>
        <ecNumber evidence="3 8">1.5.1.3</ecNumber>
    </recommendedName>
</protein>
<dbReference type="CDD" id="cd00209">
    <property type="entry name" value="DHFR"/>
    <property type="match status" value="1"/>
</dbReference>
<keyword evidence="5 8" id="KW-0521">NADP</keyword>
<feature type="domain" description="DHFR" evidence="9">
    <location>
        <begin position="4"/>
        <end position="168"/>
    </location>
</feature>
<evidence type="ECO:0000256" key="8">
    <source>
        <dbReference type="PIRNR" id="PIRNR000194"/>
    </source>
</evidence>
<name>A0A549T3R4_METSR</name>
<reference evidence="10 11" key="1">
    <citation type="submission" date="2019-07" db="EMBL/GenBank/DDBJ databases">
        <title>Ln-dependent methylotrophs.</title>
        <authorList>
            <person name="Tani A."/>
        </authorList>
    </citation>
    <scope>NUCLEOTIDE SEQUENCE [LARGE SCALE GENOMIC DNA]</scope>
    <source>
        <strain evidence="10 11">SM89A</strain>
    </source>
</reference>
<evidence type="ECO:0000256" key="2">
    <source>
        <dbReference type="ARBA" id="ARBA00009539"/>
    </source>
</evidence>
<dbReference type="Proteomes" id="UP000316781">
    <property type="component" value="Unassembled WGS sequence"/>
</dbReference>
<dbReference type="EMBL" id="VJMF01000019">
    <property type="protein sequence ID" value="TRL36513.1"/>
    <property type="molecule type" value="Genomic_DNA"/>
</dbReference>
<evidence type="ECO:0000256" key="3">
    <source>
        <dbReference type="ARBA" id="ARBA00012856"/>
    </source>
</evidence>
<evidence type="ECO:0000256" key="7">
    <source>
        <dbReference type="ARBA" id="ARBA00025067"/>
    </source>
</evidence>
<dbReference type="Pfam" id="PF00186">
    <property type="entry name" value="DHFR_1"/>
    <property type="match status" value="1"/>
</dbReference>
<dbReference type="GO" id="GO:0046654">
    <property type="term" value="P:tetrahydrofolate biosynthetic process"/>
    <property type="evidence" value="ECO:0007669"/>
    <property type="project" value="UniProtKB-UniPathway"/>
</dbReference>
<keyword evidence="6 8" id="KW-0560">Oxidoreductase</keyword>
<evidence type="ECO:0000313" key="10">
    <source>
        <dbReference type="EMBL" id="TRL36513.1"/>
    </source>
</evidence>
<dbReference type="GO" id="GO:0046655">
    <property type="term" value="P:folic acid metabolic process"/>
    <property type="evidence" value="ECO:0007669"/>
    <property type="project" value="TreeGrafter"/>
</dbReference>
<dbReference type="GO" id="GO:0050661">
    <property type="term" value="F:NADP binding"/>
    <property type="evidence" value="ECO:0007669"/>
    <property type="project" value="InterPro"/>
</dbReference>
<evidence type="ECO:0000256" key="6">
    <source>
        <dbReference type="ARBA" id="ARBA00023002"/>
    </source>
</evidence>